<name>A0A1H5PE46_9ACTN</name>
<dbReference type="AlphaFoldDB" id="A0A1H5PE46"/>
<sequence length="45" mass="4819">MAVRDDTSPATRDDSPDAVIVLDDATVLTKGGAEKSIEAKQRPYD</sequence>
<dbReference type="EMBL" id="FNUC01000004">
    <property type="protein sequence ID" value="SEF12232.1"/>
    <property type="molecule type" value="Genomic_DNA"/>
</dbReference>
<proteinExistence type="predicted"/>
<organism evidence="1 2">
    <name type="scientific">Jiangella alba</name>
    <dbReference type="NCBI Taxonomy" id="561176"/>
    <lineage>
        <taxon>Bacteria</taxon>
        <taxon>Bacillati</taxon>
        <taxon>Actinomycetota</taxon>
        <taxon>Actinomycetes</taxon>
        <taxon>Jiangellales</taxon>
        <taxon>Jiangellaceae</taxon>
        <taxon>Jiangella</taxon>
    </lineage>
</organism>
<protein>
    <submittedName>
        <fullName evidence="1">Uncharacterized protein</fullName>
    </submittedName>
</protein>
<dbReference type="RefSeq" id="WP_141711427.1">
    <property type="nucleotide sequence ID" value="NZ_FNUC01000004.1"/>
</dbReference>
<dbReference type="OrthoDB" id="9930167at2"/>
<gene>
    <name evidence="1" type="ORF">SAMN04488561_4202</name>
</gene>
<dbReference type="Proteomes" id="UP000181980">
    <property type="component" value="Unassembled WGS sequence"/>
</dbReference>
<accession>A0A1H5PE46</accession>
<evidence type="ECO:0000313" key="2">
    <source>
        <dbReference type="Proteomes" id="UP000181980"/>
    </source>
</evidence>
<reference evidence="2" key="1">
    <citation type="submission" date="2016-10" db="EMBL/GenBank/DDBJ databases">
        <authorList>
            <person name="Varghese N."/>
            <person name="Submissions S."/>
        </authorList>
    </citation>
    <scope>NUCLEOTIDE SEQUENCE [LARGE SCALE GENOMIC DNA]</scope>
    <source>
        <strain evidence="2">DSM 45237</strain>
    </source>
</reference>
<keyword evidence="2" id="KW-1185">Reference proteome</keyword>
<evidence type="ECO:0000313" key="1">
    <source>
        <dbReference type="EMBL" id="SEF12232.1"/>
    </source>
</evidence>
<dbReference type="STRING" id="561176.SAMN04488561_4202"/>